<dbReference type="PANTHER" id="PTHR44969">
    <property type="entry name" value="CELL SURFACE A33 ANTIGEN"/>
    <property type="match status" value="1"/>
</dbReference>
<dbReference type="InterPro" id="IPR003598">
    <property type="entry name" value="Ig_sub2"/>
</dbReference>
<dbReference type="PROSITE" id="PS50835">
    <property type="entry name" value="IG_LIKE"/>
    <property type="match status" value="2"/>
</dbReference>
<feature type="domain" description="Ig-like" evidence="16">
    <location>
        <begin position="227"/>
        <end position="313"/>
    </location>
</feature>
<evidence type="ECO:0000256" key="11">
    <source>
        <dbReference type="ARBA" id="ARBA00055446"/>
    </source>
</evidence>
<evidence type="ECO:0000256" key="2">
    <source>
        <dbReference type="ARBA" id="ARBA00022692"/>
    </source>
</evidence>
<sequence length="392" mass="42476">MTIRNHCLAAALEKPLGFSETRDCSHEAVPGPSDLPQEPTPFREAQDFVRLPRGEKAGELLVREEAEGVPVGAFGAAGGAQAERKPDRGGRMQLALWTLCAVWAAVNAISVETPKEVLRAARGKSVTLPCTYSTSSPNRDGFIRWDKLLMSHTEKVLIWTFSTQSYIYGDLYKNRVNISSSTEQSDASIIIGQLTMADNGTYECSVSLMADLDGTSKSRVHLLVLVPPAKPDCGIEGETVIGNDIQLTCQSKEGSPAPQYSWKSYSLLNQERAGSPVTGQSWTLKNISADTSGYYICTSSNEVGAESCNITVAVRPPSMNVALYAGIAGGALAALILTGVLIYCCCCREKDEAKDARPDRSIYREPPEQLHEIPRDQEDRGSDRSQSSDYAG</sequence>
<dbReference type="SMART" id="SM00408">
    <property type="entry name" value="IGc2"/>
    <property type="match status" value="2"/>
</dbReference>
<dbReference type="SMART" id="SM00409">
    <property type="entry name" value="IG"/>
    <property type="match status" value="2"/>
</dbReference>
<evidence type="ECO:0000313" key="17">
    <source>
        <dbReference type="Proteomes" id="UP000515202"/>
    </source>
</evidence>
<evidence type="ECO:0000256" key="1">
    <source>
        <dbReference type="ARBA" id="ARBA00004479"/>
    </source>
</evidence>
<dbReference type="PANTHER" id="PTHR44969:SF1">
    <property type="entry name" value="CELL SURFACE A33 ANTIGEN"/>
    <property type="match status" value="1"/>
</dbReference>
<keyword evidence="10" id="KW-0393">Immunoglobulin domain</keyword>
<dbReference type="Pfam" id="PF07686">
    <property type="entry name" value="V-set"/>
    <property type="match status" value="1"/>
</dbReference>
<evidence type="ECO:0000259" key="16">
    <source>
        <dbReference type="PROSITE" id="PS50835"/>
    </source>
</evidence>
<dbReference type="Proteomes" id="UP000515202">
    <property type="component" value="Unplaced"/>
</dbReference>
<dbReference type="GeneID" id="105301514"/>
<keyword evidence="6" id="KW-0564">Palmitate</keyword>
<gene>
    <name evidence="18" type="primary">GPA33</name>
</gene>
<keyword evidence="17" id="KW-1185">Reference proteome</keyword>
<feature type="compositionally biased region" description="Basic and acidic residues" evidence="14">
    <location>
        <begin position="352"/>
        <end position="383"/>
    </location>
</feature>
<name>A0A6P3QZG7_PTEVA</name>
<dbReference type="SMART" id="SM00406">
    <property type="entry name" value="IGv"/>
    <property type="match status" value="1"/>
</dbReference>
<feature type="domain" description="Ig-like" evidence="16">
    <location>
        <begin position="123"/>
        <end position="221"/>
    </location>
</feature>
<reference evidence="18" key="1">
    <citation type="submission" date="2025-08" db="UniProtKB">
        <authorList>
            <consortium name="RefSeq"/>
        </authorList>
    </citation>
    <scope>IDENTIFICATION</scope>
    <source>
        <tissue evidence="18">Kidney</tissue>
    </source>
</reference>
<dbReference type="InterPro" id="IPR003599">
    <property type="entry name" value="Ig_sub"/>
</dbReference>
<keyword evidence="4 15" id="KW-1133">Transmembrane helix</keyword>
<evidence type="ECO:0000256" key="5">
    <source>
        <dbReference type="ARBA" id="ARBA00023136"/>
    </source>
</evidence>
<proteinExistence type="predicted"/>
<dbReference type="InterPro" id="IPR036179">
    <property type="entry name" value="Ig-like_dom_sf"/>
</dbReference>
<dbReference type="InterPro" id="IPR013106">
    <property type="entry name" value="Ig_V-set"/>
</dbReference>
<dbReference type="InterPro" id="IPR042474">
    <property type="entry name" value="A33"/>
</dbReference>
<dbReference type="GO" id="GO:0005886">
    <property type="term" value="C:plasma membrane"/>
    <property type="evidence" value="ECO:0007669"/>
    <property type="project" value="InterPro"/>
</dbReference>
<dbReference type="Gene3D" id="2.60.40.10">
    <property type="entry name" value="Immunoglobulins"/>
    <property type="match status" value="2"/>
</dbReference>
<protein>
    <recommendedName>
        <fullName evidence="12">Cell surface A33 antigen</fullName>
    </recommendedName>
    <alternativeName>
        <fullName evidence="13">Glycoprotein A33</fullName>
    </alternativeName>
</protein>
<dbReference type="Pfam" id="PF13927">
    <property type="entry name" value="Ig_3"/>
    <property type="match status" value="1"/>
</dbReference>
<feature type="transmembrane region" description="Helical" evidence="15">
    <location>
        <begin position="321"/>
        <end position="344"/>
    </location>
</feature>
<evidence type="ECO:0000313" key="18">
    <source>
        <dbReference type="RefSeq" id="XP_011372517.2"/>
    </source>
</evidence>
<dbReference type="SUPFAM" id="SSF48726">
    <property type="entry name" value="Immunoglobulin"/>
    <property type="match status" value="2"/>
</dbReference>
<organism evidence="17 18">
    <name type="scientific">Pteropus vampyrus</name>
    <name type="common">Large flying fox</name>
    <dbReference type="NCBI Taxonomy" id="132908"/>
    <lineage>
        <taxon>Eukaryota</taxon>
        <taxon>Metazoa</taxon>
        <taxon>Chordata</taxon>
        <taxon>Craniata</taxon>
        <taxon>Vertebrata</taxon>
        <taxon>Euteleostomi</taxon>
        <taxon>Mammalia</taxon>
        <taxon>Eutheria</taxon>
        <taxon>Laurasiatheria</taxon>
        <taxon>Chiroptera</taxon>
        <taxon>Yinpterochiroptera</taxon>
        <taxon>Pteropodoidea</taxon>
        <taxon>Pteropodidae</taxon>
        <taxon>Pteropodinae</taxon>
        <taxon>Pteropus</taxon>
    </lineage>
</organism>
<evidence type="ECO:0000256" key="9">
    <source>
        <dbReference type="ARBA" id="ARBA00023288"/>
    </source>
</evidence>
<keyword evidence="9" id="KW-0449">Lipoprotein</keyword>
<dbReference type="CTD" id="10223"/>
<evidence type="ECO:0000256" key="3">
    <source>
        <dbReference type="ARBA" id="ARBA00022729"/>
    </source>
</evidence>
<evidence type="ECO:0000256" key="10">
    <source>
        <dbReference type="ARBA" id="ARBA00023319"/>
    </source>
</evidence>
<comment type="subcellular location">
    <subcellularLocation>
        <location evidence="1">Membrane</location>
        <topology evidence="1">Single-pass type I membrane protein</topology>
    </subcellularLocation>
</comment>
<evidence type="ECO:0000256" key="13">
    <source>
        <dbReference type="ARBA" id="ARBA00083830"/>
    </source>
</evidence>
<dbReference type="AlphaFoldDB" id="A0A6P3QZG7"/>
<evidence type="ECO:0000256" key="8">
    <source>
        <dbReference type="ARBA" id="ARBA00023180"/>
    </source>
</evidence>
<keyword evidence="8" id="KW-0325">Glycoprotein</keyword>
<keyword evidence="3" id="KW-0732">Signal</keyword>
<dbReference type="InterPro" id="IPR013783">
    <property type="entry name" value="Ig-like_fold"/>
</dbReference>
<feature type="region of interest" description="Disordered" evidence="14">
    <location>
        <begin position="352"/>
        <end position="392"/>
    </location>
</feature>
<keyword evidence="5 15" id="KW-0472">Membrane</keyword>
<comment type="function">
    <text evidence="11">May play a role in cell-cell recognition and signaling.</text>
</comment>
<evidence type="ECO:0000256" key="6">
    <source>
        <dbReference type="ARBA" id="ARBA00023139"/>
    </source>
</evidence>
<keyword evidence="2 15" id="KW-0812">Transmembrane</keyword>
<keyword evidence="7" id="KW-1015">Disulfide bond</keyword>
<evidence type="ECO:0000256" key="14">
    <source>
        <dbReference type="SAM" id="MobiDB-lite"/>
    </source>
</evidence>
<dbReference type="RefSeq" id="XP_011372517.2">
    <property type="nucleotide sequence ID" value="XM_011374215.2"/>
</dbReference>
<dbReference type="FunFam" id="2.60.40.10:FF:001969">
    <property type="entry name" value="Cell surface A33 antigen"/>
    <property type="match status" value="1"/>
</dbReference>
<evidence type="ECO:0000256" key="12">
    <source>
        <dbReference type="ARBA" id="ARBA00071987"/>
    </source>
</evidence>
<evidence type="ECO:0000256" key="15">
    <source>
        <dbReference type="SAM" id="Phobius"/>
    </source>
</evidence>
<dbReference type="FunFam" id="2.60.40.10:FF:000095">
    <property type="entry name" value="immunoglobulin superfamily member 11 isoform X1"/>
    <property type="match status" value="1"/>
</dbReference>
<evidence type="ECO:0000256" key="7">
    <source>
        <dbReference type="ARBA" id="ARBA00023157"/>
    </source>
</evidence>
<dbReference type="KEGG" id="pvp:105301514"/>
<evidence type="ECO:0000256" key="4">
    <source>
        <dbReference type="ARBA" id="ARBA00022989"/>
    </source>
</evidence>
<dbReference type="InterPro" id="IPR007110">
    <property type="entry name" value="Ig-like_dom"/>
</dbReference>
<accession>A0A6P3QZG7</accession>
<dbReference type="OrthoDB" id="8825892at2759"/>